<dbReference type="EMBL" id="JAAAMU010000013">
    <property type="protein sequence ID" value="NBC71731.1"/>
    <property type="molecule type" value="Genomic_DNA"/>
</dbReference>
<sequence>MRKKQMTRDLIYVNGREFDNHCFYSYGFEFYEFMSCVQPRPENLILLKHNFDGAEWNPHTRFDYVTAQGIKDLIDDNVYGYGDFCWVDFEKEEDLEHLSAQQIAELLYFSHLAKPLHDIPKARFAYYAHDDGWFNKLYVKKLEDFEELLSRAIVLKLRKMTRRSMVEIPNEIAKVLMESTKEGLLIDLSRMKKSKTEIQIPITAVGHFTDMDNVYELKEAVTDANVKLVYSKQTWKLIKEESSV</sequence>
<dbReference type="AlphaFoldDB" id="A0A7X5C0N0"/>
<dbReference type="Proteomes" id="UP000558113">
    <property type="component" value="Unassembled WGS sequence"/>
</dbReference>
<dbReference type="RefSeq" id="WP_161701987.1">
    <property type="nucleotide sequence ID" value="NZ_JAAAMU010000013.1"/>
</dbReference>
<comment type="caution">
    <text evidence="1">The sequence shown here is derived from an EMBL/GenBank/DDBJ whole genome shotgun (WGS) entry which is preliminary data.</text>
</comment>
<protein>
    <submittedName>
        <fullName evidence="1">Uncharacterized protein</fullName>
    </submittedName>
</protein>
<name>A0A7X5C0N0_9BACL</name>
<gene>
    <name evidence="1" type="ORF">GT003_22265</name>
</gene>
<evidence type="ECO:0000313" key="2">
    <source>
        <dbReference type="Proteomes" id="UP000558113"/>
    </source>
</evidence>
<accession>A0A7X5C0N0</accession>
<organism evidence="1 2">
    <name type="scientific">Paenibacillus sacheonensis</name>
    <dbReference type="NCBI Taxonomy" id="742054"/>
    <lineage>
        <taxon>Bacteria</taxon>
        <taxon>Bacillati</taxon>
        <taxon>Bacillota</taxon>
        <taxon>Bacilli</taxon>
        <taxon>Bacillales</taxon>
        <taxon>Paenibacillaceae</taxon>
        <taxon>Paenibacillus</taxon>
    </lineage>
</organism>
<evidence type="ECO:0000313" key="1">
    <source>
        <dbReference type="EMBL" id="NBC71731.1"/>
    </source>
</evidence>
<keyword evidence="2" id="KW-1185">Reference proteome</keyword>
<dbReference type="OrthoDB" id="8704087at2"/>
<proteinExistence type="predicted"/>
<reference evidence="1 2" key="1">
    <citation type="submission" date="2020-01" db="EMBL/GenBank/DDBJ databases">
        <title>Paenibacillus soybeanensis sp. nov. isolated from the nodules of soybean (Glycine max(L.) Merr).</title>
        <authorList>
            <person name="Wang H."/>
        </authorList>
    </citation>
    <scope>NUCLEOTIDE SEQUENCE [LARGE SCALE GENOMIC DNA]</scope>
    <source>
        <strain evidence="1 2">DSM 23054</strain>
    </source>
</reference>